<evidence type="ECO:0000256" key="1">
    <source>
        <dbReference type="ARBA" id="ARBA00022574"/>
    </source>
</evidence>
<dbReference type="InterPro" id="IPR001680">
    <property type="entry name" value="WD40_rpt"/>
</dbReference>
<keyword evidence="5" id="KW-1185">Reference proteome</keyword>
<protein>
    <submittedName>
        <fullName evidence="4">Uncharacterized protein</fullName>
    </submittedName>
</protein>
<feature type="repeat" description="WD" evidence="3">
    <location>
        <begin position="223"/>
        <end position="268"/>
    </location>
</feature>
<dbReference type="Proteomes" id="UP000004995">
    <property type="component" value="Unassembled WGS sequence"/>
</dbReference>
<dbReference type="Gramene" id="KQL04743">
    <property type="protein sequence ID" value="KQL04743"/>
    <property type="gene ID" value="SETIT_001046mg"/>
</dbReference>
<dbReference type="InterPro" id="IPR015943">
    <property type="entry name" value="WD40/YVTN_repeat-like_dom_sf"/>
</dbReference>
<dbReference type="PROSITE" id="PS50082">
    <property type="entry name" value="WD_REPEATS_2"/>
    <property type="match status" value="2"/>
</dbReference>
<dbReference type="InParanoid" id="K3XGM5"/>
<dbReference type="SUPFAM" id="SSF50978">
    <property type="entry name" value="WD40 repeat-like"/>
    <property type="match status" value="1"/>
</dbReference>
<dbReference type="HOGENOM" id="CLU_038214_0_0_1"/>
<dbReference type="eggNOG" id="KOG0285">
    <property type="taxonomic scope" value="Eukaryota"/>
</dbReference>
<keyword evidence="2" id="KW-0677">Repeat</keyword>
<dbReference type="SMART" id="SM00320">
    <property type="entry name" value="WD40"/>
    <property type="match status" value="5"/>
</dbReference>
<reference evidence="5" key="1">
    <citation type="journal article" date="2012" name="Nat. Biotechnol.">
        <title>Reference genome sequence of the model plant Setaria.</title>
        <authorList>
            <person name="Bennetzen J.L."/>
            <person name="Schmutz J."/>
            <person name="Wang H."/>
            <person name="Percifield R."/>
            <person name="Hawkins J."/>
            <person name="Pontaroli A.C."/>
            <person name="Estep M."/>
            <person name="Feng L."/>
            <person name="Vaughn J.N."/>
            <person name="Grimwood J."/>
            <person name="Jenkins J."/>
            <person name="Barry K."/>
            <person name="Lindquist E."/>
            <person name="Hellsten U."/>
            <person name="Deshpande S."/>
            <person name="Wang X."/>
            <person name="Wu X."/>
            <person name="Mitros T."/>
            <person name="Triplett J."/>
            <person name="Yang X."/>
            <person name="Ye C.Y."/>
            <person name="Mauro-Herrera M."/>
            <person name="Wang L."/>
            <person name="Li P."/>
            <person name="Sharma M."/>
            <person name="Sharma R."/>
            <person name="Ronald P.C."/>
            <person name="Panaud O."/>
            <person name="Kellogg E.A."/>
            <person name="Brutnell T.P."/>
            <person name="Doust A.N."/>
            <person name="Tuskan G.A."/>
            <person name="Rokhsar D."/>
            <person name="Devos K.M."/>
        </authorList>
    </citation>
    <scope>NUCLEOTIDE SEQUENCE [LARGE SCALE GENOMIC DNA]</scope>
    <source>
        <strain evidence="5">cv. Yugu1</strain>
    </source>
</reference>
<evidence type="ECO:0000256" key="2">
    <source>
        <dbReference type="ARBA" id="ARBA00022737"/>
    </source>
</evidence>
<sequence length="518" mass="56936">MRNYFIEVPPSVPNWPPARHGGHRCTALGFSSPATAMSAPPARTLADLDGDVLAHCAGYLGHRDVASLARACRPLRAAAYSDAVWYRLFRDQWPFEKIRGAVGLRELYIRRHTEVHQMKFDDPLSAIFYLNPAETSPSHLMLDKNSVWLSQGSVAKKLSFDWPVSEVVETHRNHSARITCMRSFSLIDTPLFRSDTQKNEKALVTSSTDRTIRLCWKGHSRCYKGHSAPVTALVDKLLVDGESKVLASGGEDCTIRLWSMSTRAKNHPLIATFHGHEKALSFLSVARHKSSLLVSCSKDSKVKVWDTVAASSGSSSCVGSTHINSSGPPIALKCHESLCYMVAGSEVTAIDLRTMKKASVLALHNHGILSCEMLPSEWLICTGTKDKALLWDIRKGQELPNAVAELHSDGPVTLLHLDPYKVVTGVPSDCEVHVWETRTGELLNTLSCGEPADLGGRSRLSAMAVDGCRIAMAGSSPEASVFHYRDFVKSSAPVSLPGKEVSRFWRPQFGYNDSDDEE</sequence>
<dbReference type="PROSITE" id="PS50294">
    <property type="entry name" value="WD_REPEATS_REGION"/>
    <property type="match status" value="1"/>
</dbReference>
<dbReference type="Gene3D" id="2.130.10.10">
    <property type="entry name" value="YVTN repeat-like/Quinoprotein amine dehydrogenase"/>
    <property type="match status" value="2"/>
</dbReference>
<evidence type="ECO:0000313" key="4">
    <source>
        <dbReference type="EnsemblPlants" id="KQL04743"/>
    </source>
</evidence>
<dbReference type="PANTHER" id="PTHR44019:SF8">
    <property type="entry name" value="POC1 CENTRIOLAR PROTEIN HOMOLOG"/>
    <property type="match status" value="1"/>
</dbReference>
<dbReference type="STRING" id="4555.K3XGM5"/>
<dbReference type="InterPro" id="IPR036047">
    <property type="entry name" value="F-box-like_dom_sf"/>
</dbReference>
<dbReference type="OMA" id="LYMDPYK"/>
<name>K3XGM5_SETIT</name>
<evidence type="ECO:0000256" key="3">
    <source>
        <dbReference type="PROSITE-ProRule" id="PRU00221"/>
    </source>
</evidence>
<dbReference type="InterPro" id="IPR036322">
    <property type="entry name" value="WD40_repeat_dom_sf"/>
</dbReference>
<dbReference type="AlphaFoldDB" id="K3XGM5"/>
<accession>K3XGM5</accession>
<gene>
    <name evidence="4" type="primary">LOC101785805</name>
</gene>
<dbReference type="Pfam" id="PF00400">
    <property type="entry name" value="WD40"/>
    <property type="match status" value="2"/>
</dbReference>
<dbReference type="FunCoup" id="K3XGM5">
    <property type="interactions" value="91"/>
</dbReference>
<dbReference type="SUPFAM" id="SSF81383">
    <property type="entry name" value="F-box domain"/>
    <property type="match status" value="1"/>
</dbReference>
<dbReference type="InterPro" id="IPR050505">
    <property type="entry name" value="WDR55/POC1"/>
</dbReference>
<dbReference type="PANTHER" id="PTHR44019">
    <property type="entry name" value="WD REPEAT-CONTAINING PROTEIN 55"/>
    <property type="match status" value="1"/>
</dbReference>
<dbReference type="EMBL" id="AGNK02002913">
    <property type="status" value="NOT_ANNOTATED_CDS"/>
    <property type="molecule type" value="Genomic_DNA"/>
</dbReference>
<keyword evidence="1 3" id="KW-0853">WD repeat</keyword>
<organism evidence="4 5">
    <name type="scientific">Setaria italica</name>
    <name type="common">Foxtail millet</name>
    <name type="synonym">Panicum italicum</name>
    <dbReference type="NCBI Taxonomy" id="4555"/>
    <lineage>
        <taxon>Eukaryota</taxon>
        <taxon>Viridiplantae</taxon>
        <taxon>Streptophyta</taxon>
        <taxon>Embryophyta</taxon>
        <taxon>Tracheophyta</taxon>
        <taxon>Spermatophyta</taxon>
        <taxon>Magnoliopsida</taxon>
        <taxon>Liliopsida</taxon>
        <taxon>Poales</taxon>
        <taxon>Poaceae</taxon>
        <taxon>PACMAD clade</taxon>
        <taxon>Panicoideae</taxon>
        <taxon>Panicodae</taxon>
        <taxon>Paniceae</taxon>
        <taxon>Cenchrinae</taxon>
        <taxon>Setaria</taxon>
    </lineage>
</organism>
<evidence type="ECO:0000313" key="5">
    <source>
        <dbReference type="Proteomes" id="UP000004995"/>
    </source>
</evidence>
<feature type="repeat" description="WD" evidence="3">
    <location>
        <begin position="273"/>
        <end position="306"/>
    </location>
</feature>
<proteinExistence type="predicted"/>
<dbReference type="EnsemblPlants" id="KQL04743">
    <property type="protein sequence ID" value="KQL04743"/>
    <property type="gene ID" value="SETIT_001046mg"/>
</dbReference>
<reference evidence="4" key="2">
    <citation type="submission" date="2018-08" db="UniProtKB">
        <authorList>
            <consortium name="EnsemblPlants"/>
        </authorList>
    </citation>
    <scope>IDENTIFICATION</scope>
    <source>
        <strain evidence="4">Yugu1</strain>
    </source>
</reference>